<evidence type="ECO:0000313" key="2">
    <source>
        <dbReference type="Proteomes" id="UP000301751"/>
    </source>
</evidence>
<organism evidence="1 2">
    <name type="scientific">Pseudaquabacterium pictum</name>
    <dbReference type="NCBI Taxonomy" id="2315236"/>
    <lineage>
        <taxon>Bacteria</taxon>
        <taxon>Pseudomonadati</taxon>
        <taxon>Pseudomonadota</taxon>
        <taxon>Betaproteobacteria</taxon>
        <taxon>Burkholderiales</taxon>
        <taxon>Sphaerotilaceae</taxon>
        <taxon>Pseudaquabacterium</taxon>
    </lineage>
</organism>
<dbReference type="RefSeq" id="WP_137730810.1">
    <property type="nucleotide sequence ID" value="NZ_BJCL01000001.1"/>
</dbReference>
<sequence length="81" mass="9082">MNTIQPLDLMTPADYVAKRSQIFPGVESLRWFERQHRAELIECGAVLMPNGRKLVDPAAFDRAVVEIGKRMATARQNRGAA</sequence>
<comment type="caution">
    <text evidence="1">The sequence shown here is derived from an EMBL/GenBank/DDBJ whole genome shotgun (WGS) entry which is preliminary data.</text>
</comment>
<evidence type="ECO:0000313" key="1">
    <source>
        <dbReference type="EMBL" id="GCL61024.1"/>
    </source>
</evidence>
<dbReference type="EMBL" id="BJCL01000001">
    <property type="protein sequence ID" value="GCL61024.1"/>
    <property type="molecule type" value="Genomic_DNA"/>
</dbReference>
<proteinExistence type="predicted"/>
<dbReference type="Proteomes" id="UP000301751">
    <property type="component" value="Unassembled WGS sequence"/>
</dbReference>
<dbReference type="OrthoDB" id="9157340at2"/>
<dbReference type="AlphaFoldDB" id="A0A480AH98"/>
<accession>A0A480AH98</accession>
<reference evidence="2" key="1">
    <citation type="submission" date="2019-03" db="EMBL/GenBank/DDBJ databases">
        <title>Aquabacterium pictum sp.nov., the first bacteriochlorophyll a-containing freshwater bacterium in the genus Aquabacterium of the class Betaproteobacteria.</title>
        <authorList>
            <person name="Hirose S."/>
            <person name="Tank M."/>
            <person name="Hara E."/>
            <person name="Tamaki H."/>
            <person name="Takaichi S."/>
            <person name="Haruta S."/>
            <person name="Hanada S."/>
        </authorList>
    </citation>
    <scope>NUCLEOTIDE SEQUENCE [LARGE SCALE GENOMIC DNA]</scope>
    <source>
        <strain evidence="2">W35</strain>
    </source>
</reference>
<gene>
    <name evidence="1" type="ORF">AQPW35_01050</name>
</gene>
<keyword evidence="2" id="KW-1185">Reference proteome</keyword>
<protein>
    <submittedName>
        <fullName evidence="1">Uncharacterized protein</fullName>
    </submittedName>
</protein>
<name>A0A480AH98_9BURK</name>